<proteinExistence type="predicted"/>
<evidence type="ECO:0000256" key="1">
    <source>
        <dbReference type="SAM" id="MobiDB-lite"/>
    </source>
</evidence>
<accession>A0A1G6YP99</accession>
<dbReference type="PROSITE" id="PS51257">
    <property type="entry name" value="PROKAR_LIPOPROTEIN"/>
    <property type="match status" value="1"/>
</dbReference>
<evidence type="ECO:0000313" key="4">
    <source>
        <dbReference type="Proteomes" id="UP000198823"/>
    </source>
</evidence>
<gene>
    <name evidence="2" type="ORF">EJA12_02630</name>
    <name evidence="3" type="ORF">SAMN04488126_10239</name>
</gene>
<evidence type="ECO:0000313" key="3">
    <source>
        <dbReference type="EMBL" id="SDD92334.1"/>
    </source>
</evidence>
<reference evidence="3 4" key="1">
    <citation type="submission" date="2016-10" db="EMBL/GenBank/DDBJ databases">
        <authorList>
            <person name="de Groot N.N."/>
        </authorList>
    </citation>
    <scope>NUCLEOTIDE SEQUENCE [LARGE SCALE GENOMIC DNA]</scope>
    <source>
        <strain evidence="3 4">CGMCC 1.6762</strain>
    </source>
</reference>
<reference evidence="2 5" key="2">
    <citation type="submission" date="2018-12" db="EMBL/GenBank/DDBJ databases">
        <title>Comparitive functional genomics of dry heat resistant strains isolated from the viking spacecraft.</title>
        <authorList>
            <person name="Seuylemezian A."/>
            <person name="Vaishampayan P."/>
        </authorList>
    </citation>
    <scope>NUCLEOTIDE SEQUENCE [LARGE SCALE GENOMIC DNA]</scope>
    <source>
        <strain evidence="2 5">M6-11</strain>
    </source>
</reference>
<dbReference type="STRING" id="426756.SAMN04488126_10239"/>
<protein>
    <submittedName>
        <fullName evidence="3">Uncharacterized protein</fullName>
    </submittedName>
</protein>
<feature type="region of interest" description="Disordered" evidence="1">
    <location>
        <begin position="19"/>
        <end position="43"/>
    </location>
</feature>
<dbReference type="AlphaFoldDB" id="A0A1G6YP99"/>
<sequence length="214" mass="23751">MRKWFLMLVLLLAGCSAEQPENEKAEGGNNEKPAAEETASDKDGAVVVDKGLVNVEVTIPAAFFEGEDMDQVIKQAKEEGIGEAVLNRDGSVTYKMSKAKHKEMMKELSKALEQSIADFEGGEDFPSIREISHDQKFETFTVTVDREQFENSLDGFSLFGLGLAGSYYQLFNGEDPENYRVIIELNDAATGESFDEVVFPDALEEMEQNLEEGQ</sequence>
<evidence type="ECO:0000313" key="5">
    <source>
        <dbReference type="Proteomes" id="UP000272481"/>
    </source>
</evidence>
<dbReference type="EMBL" id="FNAR01000002">
    <property type="protein sequence ID" value="SDD92334.1"/>
    <property type="molecule type" value="Genomic_DNA"/>
</dbReference>
<dbReference type="Proteomes" id="UP000272481">
    <property type="component" value="Unassembled WGS sequence"/>
</dbReference>
<name>A0A1G6YP99_9BACL</name>
<keyword evidence="5" id="KW-1185">Reference proteome</keyword>
<organism evidence="3 4">
    <name type="scientific">Bhargavaea beijingensis</name>
    <dbReference type="NCBI Taxonomy" id="426756"/>
    <lineage>
        <taxon>Bacteria</taxon>
        <taxon>Bacillati</taxon>
        <taxon>Bacillota</taxon>
        <taxon>Bacilli</taxon>
        <taxon>Bacillales</taxon>
        <taxon>Caryophanaceae</taxon>
        <taxon>Bhargavaea</taxon>
    </lineage>
</organism>
<dbReference type="EMBL" id="RWGW01000003">
    <property type="protein sequence ID" value="RSK36662.1"/>
    <property type="molecule type" value="Genomic_DNA"/>
</dbReference>
<dbReference type="RefSeq" id="WP_092094032.1">
    <property type="nucleotide sequence ID" value="NZ_FNAR01000002.1"/>
</dbReference>
<dbReference type="Proteomes" id="UP000198823">
    <property type="component" value="Unassembled WGS sequence"/>
</dbReference>
<evidence type="ECO:0000313" key="2">
    <source>
        <dbReference type="EMBL" id="RSK36662.1"/>
    </source>
</evidence>
<feature type="compositionally biased region" description="Basic and acidic residues" evidence="1">
    <location>
        <begin position="33"/>
        <end position="43"/>
    </location>
</feature>
<dbReference type="OrthoDB" id="1849839at2"/>